<feature type="compositionally biased region" description="Low complexity" evidence="6">
    <location>
        <begin position="220"/>
        <end position="234"/>
    </location>
</feature>
<evidence type="ECO:0000256" key="3">
    <source>
        <dbReference type="ARBA" id="ARBA00022553"/>
    </source>
</evidence>
<feature type="compositionally biased region" description="Basic and acidic residues" evidence="6">
    <location>
        <begin position="93"/>
        <end position="102"/>
    </location>
</feature>
<dbReference type="EC" id="2.7.13.3" evidence="2"/>
<evidence type="ECO:0000256" key="4">
    <source>
        <dbReference type="ARBA" id="ARBA00022679"/>
    </source>
</evidence>
<sequence length="656" mass="73521">MSKQRIGWIVALMAVGLLGLVGVQLYWIGSALQLQKEQFAYKVTDALQEVVRTLERQEIVYLTKQRIHAREQQDRLMAIARKETKPASAITPKETKADELAKSRSRRSVPPASTERMTVPPGMMPAGAVVVQSDVLHPTVHPLSVDQMVVVEEFFRQQDELMAVGDWQTQLAQQQQFDHWVEHVLTDELNRINTQVAQTARRQDSTARVVRNRIRRAAKQQKQQASASSGLAASETVSKPASLSQHRAEEQSHMIKDVLKGLLLSDRPIEDRVNRLALDTLLRQSLDERGIRIPFAYGVRTRLQPSFLFTSMGTEPKQFDADGYKAALFPNNLLETGNYVYVYFPTQQQFILSRLGFTFGASAVLLLVILACFYIAITTIVKQKKLADIKNDFINNMTHEFKTPISTISLAVEMAQEQLRSASASPADAVMVAGVSGLSDAVHTGDVADGRAVAGAGVDQRLTRYMGIIRDENRRLGSHVEKVLQMALLDRGEIVLKLTQVNIHDIIEKVLNNIGLQIEQREGEVELDFDAEHELVDADEVHLTNIIYNLLDNAIKYSPNQPHITLQTRSLPEGVSITVTDQGLGMTKDQISRVFEKFYRVPTGNRHDVKGFGLGLSYVKKMVDEHHGQIRVESRLGEGSSFEIIIPYKMGEKLKE</sequence>
<dbReference type="PANTHER" id="PTHR43047">
    <property type="entry name" value="TWO-COMPONENT HISTIDINE PROTEIN KINASE"/>
    <property type="match status" value="1"/>
</dbReference>
<evidence type="ECO:0000313" key="9">
    <source>
        <dbReference type="EMBL" id="MBC3791557.1"/>
    </source>
</evidence>
<evidence type="ECO:0000256" key="7">
    <source>
        <dbReference type="SAM" id="Phobius"/>
    </source>
</evidence>
<feature type="region of interest" description="Disordered" evidence="6">
    <location>
        <begin position="215"/>
        <end position="249"/>
    </location>
</feature>
<feature type="region of interest" description="Disordered" evidence="6">
    <location>
        <begin position="83"/>
        <end position="121"/>
    </location>
</feature>
<dbReference type="RefSeq" id="WP_186737356.1">
    <property type="nucleotide sequence ID" value="NZ_VFIA01000010.1"/>
</dbReference>
<dbReference type="InterPro" id="IPR004358">
    <property type="entry name" value="Sig_transdc_His_kin-like_C"/>
</dbReference>
<feature type="transmembrane region" description="Helical" evidence="7">
    <location>
        <begin position="6"/>
        <end position="28"/>
    </location>
</feature>
<dbReference type="Pfam" id="PF02518">
    <property type="entry name" value="HATPase_c"/>
    <property type="match status" value="1"/>
</dbReference>
<dbReference type="Gene3D" id="3.30.565.10">
    <property type="entry name" value="Histidine kinase-like ATPase, C-terminal domain"/>
    <property type="match status" value="1"/>
</dbReference>
<dbReference type="InterPro" id="IPR005467">
    <property type="entry name" value="His_kinase_dom"/>
</dbReference>
<keyword evidence="4" id="KW-0808">Transferase</keyword>
<dbReference type="PROSITE" id="PS50109">
    <property type="entry name" value="HIS_KIN"/>
    <property type="match status" value="1"/>
</dbReference>
<proteinExistence type="predicted"/>
<comment type="catalytic activity">
    <reaction evidence="1">
        <text>ATP + protein L-histidine = ADP + protein N-phospho-L-histidine.</text>
        <dbReference type="EC" id="2.7.13.3"/>
    </reaction>
</comment>
<dbReference type="InterPro" id="IPR003661">
    <property type="entry name" value="HisK_dim/P_dom"/>
</dbReference>
<dbReference type="GO" id="GO:0016301">
    <property type="term" value="F:kinase activity"/>
    <property type="evidence" value="ECO:0007669"/>
    <property type="project" value="UniProtKB-KW"/>
</dbReference>
<dbReference type="InterPro" id="IPR003594">
    <property type="entry name" value="HATPase_dom"/>
</dbReference>
<keyword evidence="7" id="KW-0812">Transmembrane</keyword>
<dbReference type="PRINTS" id="PR00344">
    <property type="entry name" value="BCTRLSENSOR"/>
</dbReference>
<dbReference type="Pfam" id="PF00512">
    <property type="entry name" value="HisKA"/>
    <property type="match status" value="1"/>
</dbReference>
<dbReference type="SUPFAM" id="SSF55874">
    <property type="entry name" value="ATPase domain of HSP90 chaperone/DNA topoisomerase II/histidine kinase"/>
    <property type="match status" value="1"/>
</dbReference>
<protein>
    <recommendedName>
        <fullName evidence="2">histidine kinase</fullName>
        <ecNumber evidence="2">2.7.13.3</ecNumber>
    </recommendedName>
</protein>
<feature type="compositionally biased region" description="Polar residues" evidence="6">
    <location>
        <begin position="235"/>
        <end position="245"/>
    </location>
</feature>
<gene>
    <name evidence="9" type="ORF">FH603_2061</name>
</gene>
<evidence type="ECO:0000259" key="8">
    <source>
        <dbReference type="PROSITE" id="PS50109"/>
    </source>
</evidence>
<keyword evidence="10" id="KW-1185">Reference proteome</keyword>
<comment type="caution">
    <text evidence="9">The sequence shown here is derived from an EMBL/GenBank/DDBJ whole genome shotgun (WGS) entry which is preliminary data.</text>
</comment>
<dbReference type="InterPro" id="IPR036890">
    <property type="entry name" value="HATPase_C_sf"/>
</dbReference>
<keyword evidence="7" id="KW-1133">Transmembrane helix</keyword>
<dbReference type="Gene3D" id="1.10.287.130">
    <property type="match status" value="1"/>
</dbReference>
<keyword evidence="7" id="KW-0472">Membrane</keyword>
<dbReference type="SMART" id="SM00388">
    <property type="entry name" value="HisKA"/>
    <property type="match status" value="1"/>
</dbReference>
<accession>A0ABR6W4M9</accession>
<evidence type="ECO:0000313" key="10">
    <source>
        <dbReference type="Proteomes" id="UP000700732"/>
    </source>
</evidence>
<evidence type="ECO:0000256" key="1">
    <source>
        <dbReference type="ARBA" id="ARBA00000085"/>
    </source>
</evidence>
<evidence type="ECO:0000256" key="2">
    <source>
        <dbReference type="ARBA" id="ARBA00012438"/>
    </source>
</evidence>
<evidence type="ECO:0000256" key="5">
    <source>
        <dbReference type="ARBA" id="ARBA00022777"/>
    </source>
</evidence>
<dbReference type="PANTHER" id="PTHR43047:SF72">
    <property type="entry name" value="OSMOSENSING HISTIDINE PROTEIN KINASE SLN1"/>
    <property type="match status" value="1"/>
</dbReference>
<dbReference type="CDD" id="cd00082">
    <property type="entry name" value="HisKA"/>
    <property type="match status" value="1"/>
</dbReference>
<name>A0ABR6W4M9_9BACT</name>
<organism evidence="9 10">
    <name type="scientific">Spirosoma utsteinense</name>
    <dbReference type="NCBI Taxonomy" id="2585773"/>
    <lineage>
        <taxon>Bacteria</taxon>
        <taxon>Pseudomonadati</taxon>
        <taxon>Bacteroidota</taxon>
        <taxon>Cytophagia</taxon>
        <taxon>Cytophagales</taxon>
        <taxon>Cytophagaceae</taxon>
        <taxon>Spirosoma</taxon>
    </lineage>
</organism>
<dbReference type="SUPFAM" id="SSF47384">
    <property type="entry name" value="Homodimeric domain of signal transducing histidine kinase"/>
    <property type="match status" value="1"/>
</dbReference>
<feature type="transmembrane region" description="Helical" evidence="7">
    <location>
        <begin position="355"/>
        <end position="377"/>
    </location>
</feature>
<dbReference type="InterPro" id="IPR036097">
    <property type="entry name" value="HisK_dim/P_sf"/>
</dbReference>
<keyword evidence="5 9" id="KW-0418">Kinase</keyword>
<dbReference type="Proteomes" id="UP000700732">
    <property type="component" value="Unassembled WGS sequence"/>
</dbReference>
<feature type="domain" description="Histidine kinase" evidence="8">
    <location>
        <begin position="396"/>
        <end position="650"/>
    </location>
</feature>
<reference evidence="9 10" key="1">
    <citation type="submission" date="2019-06" db="EMBL/GenBank/DDBJ databases">
        <title>Spirosoma utsteinense sp. nov. isolated from Antarctic ice-free soils.</title>
        <authorList>
            <person name="Tahon G."/>
        </authorList>
    </citation>
    <scope>NUCLEOTIDE SEQUENCE [LARGE SCALE GENOMIC DNA]</scope>
    <source>
        <strain evidence="9 10">LMG 31447</strain>
    </source>
</reference>
<evidence type="ECO:0000256" key="6">
    <source>
        <dbReference type="SAM" id="MobiDB-lite"/>
    </source>
</evidence>
<keyword evidence="3" id="KW-0597">Phosphoprotein</keyword>
<dbReference type="EMBL" id="VFIA01000010">
    <property type="protein sequence ID" value="MBC3791557.1"/>
    <property type="molecule type" value="Genomic_DNA"/>
</dbReference>
<dbReference type="SMART" id="SM00387">
    <property type="entry name" value="HATPase_c"/>
    <property type="match status" value="1"/>
</dbReference>